<dbReference type="InterPro" id="IPR038678">
    <property type="entry name" value="Spondin_N_sf"/>
</dbReference>
<evidence type="ECO:0000313" key="4">
    <source>
        <dbReference type="Proteomes" id="UP001143362"/>
    </source>
</evidence>
<keyword evidence="2" id="KW-0732">Signal</keyword>
<evidence type="ECO:0000256" key="2">
    <source>
        <dbReference type="SAM" id="SignalP"/>
    </source>
</evidence>
<feature type="transmembrane region" description="Helical" evidence="1">
    <location>
        <begin position="232"/>
        <end position="251"/>
    </location>
</feature>
<dbReference type="EMBL" id="SHNN01000001">
    <property type="protein sequence ID" value="MCX2980713.1"/>
    <property type="molecule type" value="Genomic_DNA"/>
</dbReference>
<sequence length="258" mass="26643">MTIKARYFAAGALLCASWSAQAANVQLTVNVESLVPANSVSFAPLHVGFGNGSFDSFDLGSAAGDAIKSVAEGGSGSAWFPAFEAADSGAVLGSVGGLLQPGGTASNDFTVDTDSNSYFTFASMVVPSNDFFIGNDNPMAYNLFDDQGGLLLTEIVITAGDIWDAGSEVFDPAAAAFVGDNSLRADQNSVVAFNFAELFGFNGMLTGAGYTFDSQLTADTEIYRIGFTPSPVPLPAAFPLFAAALAGLGFTKRARRKA</sequence>
<keyword evidence="1" id="KW-1133">Transmembrane helix</keyword>
<evidence type="ECO:0000313" key="3">
    <source>
        <dbReference type="EMBL" id="MCX2980713.1"/>
    </source>
</evidence>
<dbReference type="RefSeq" id="WP_279244685.1">
    <property type="nucleotide sequence ID" value="NZ_SHNN01000001.1"/>
</dbReference>
<keyword evidence="4" id="KW-1185">Reference proteome</keyword>
<dbReference type="NCBIfam" id="NF038123">
    <property type="entry name" value="NF038123_dom"/>
    <property type="match status" value="1"/>
</dbReference>
<name>A0ABT3TEH6_9GAMM</name>
<reference evidence="3" key="1">
    <citation type="submission" date="2019-02" db="EMBL/GenBank/DDBJ databases">
        <authorList>
            <person name="Li S.-H."/>
        </authorList>
    </citation>
    <scope>NUCLEOTIDE SEQUENCE</scope>
    <source>
        <strain evidence="3">IMCC14734</strain>
    </source>
</reference>
<organism evidence="3 4">
    <name type="scientific">Candidatus Litorirhabdus singularis</name>
    <dbReference type="NCBI Taxonomy" id="2518993"/>
    <lineage>
        <taxon>Bacteria</taxon>
        <taxon>Pseudomonadati</taxon>
        <taxon>Pseudomonadota</taxon>
        <taxon>Gammaproteobacteria</taxon>
        <taxon>Cellvibrionales</taxon>
        <taxon>Halieaceae</taxon>
        <taxon>Candidatus Litorirhabdus</taxon>
    </lineage>
</organism>
<keyword evidence="1" id="KW-0812">Transmembrane</keyword>
<proteinExistence type="predicted"/>
<dbReference type="InterPro" id="IPR009465">
    <property type="entry name" value="Spondin_N"/>
</dbReference>
<comment type="caution">
    <text evidence="3">The sequence shown here is derived from an EMBL/GenBank/DDBJ whole genome shotgun (WGS) entry which is preliminary data.</text>
</comment>
<dbReference type="Proteomes" id="UP001143362">
    <property type="component" value="Unassembled WGS sequence"/>
</dbReference>
<feature type="signal peptide" evidence="2">
    <location>
        <begin position="1"/>
        <end position="22"/>
    </location>
</feature>
<protein>
    <submittedName>
        <fullName evidence="3">PEP-CTERM sorting domain-containing protein</fullName>
    </submittedName>
</protein>
<feature type="chain" id="PRO_5045725002" evidence="2">
    <location>
        <begin position="23"/>
        <end position="258"/>
    </location>
</feature>
<dbReference type="Gene3D" id="2.60.40.2130">
    <property type="entry name" value="F-spondin domain"/>
    <property type="match status" value="1"/>
</dbReference>
<evidence type="ECO:0000256" key="1">
    <source>
        <dbReference type="SAM" id="Phobius"/>
    </source>
</evidence>
<keyword evidence="1" id="KW-0472">Membrane</keyword>
<gene>
    <name evidence="3" type="ORF">EYC98_07455</name>
</gene>
<accession>A0ABT3TEH6</accession>